<keyword evidence="4" id="KW-0862">Zinc</keyword>
<dbReference type="InterPro" id="IPR058030">
    <property type="entry name" value="TRIM8/14/16/25/29/45/65_CC"/>
</dbReference>
<dbReference type="SUPFAM" id="SSF57845">
    <property type="entry name" value="B-box zinc-binding domain"/>
    <property type="match status" value="1"/>
</dbReference>
<dbReference type="Gene3D" id="3.30.160.60">
    <property type="entry name" value="Classic Zinc Finger"/>
    <property type="match status" value="1"/>
</dbReference>
<feature type="domain" description="B box-type" evidence="9">
    <location>
        <begin position="93"/>
        <end position="133"/>
    </location>
</feature>
<sequence>MASGGTLPEEQFLCSICLDVFTDPVSTPCGHNYCKACITGDMVKLFKSMRVKAEGEIFTCLVCLASYCEGHLDPHLRVASLRKHKLTEPVSNLEDRVCTKHDKMLELFCQPDQVCICFKCLKDDHVGHKAVPLEQAHREKAAQLQSATSGMKIMEEAKSNTVKEVKDSIQQSREESDSDISSINAFFAFLVDSLKCRQSELIGVIQEKQKEAETEAEGRVAQLEKELAKLRRRRSKMEQLLQTEDHLLLLQNWPSLHLPTHTEDLFSPAPQQLPDSSPQIYAGIVKKAVERMEKAITNEMELLLHEVRLSDSCEPEDATEGPMMADGFIQDLSKPEDKLAMIQQCHAVNVQMNAFTLSLGLALSEDGKRLGFHQNIWNYLAGLVCSLEQAPFVLATEGYSSGKFYYEVQVSGLDNFQVGVVNPTVSNKTCWIFALYTTLWECYSVFDSSRSETLFLRQKPERVGVFVDYENKEVSFYDVDARTLIYSFTGCNFTGASMLRSFLSSMVGGFLNPRQKLFPAFSIFGAARDSELVITPVAQTP</sequence>
<dbReference type="SMART" id="SM00449">
    <property type="entry name" value="SPRY"/>
    <property type="match status" value="1"/>
</dbReference>
<dbReference type="InterPro" id="IPR027370">
    <property type="entry name" value="Znf-RING_euk"/>
</dbReference>
<organism evidence="11 12">
    <name type="scientific">Salarias fasciatus</name>
    <name type="common">Jewelled blenny</name>
    <name type="synonym">Blennius fasciatus</name>
    <dbReference type="NCBI Taxonomy" id="181472"/>
    <lineage>
        <taxon>Eukaryota</taxon>
        <taxon>Metazoa</taxon>
        <taxon>Chordata</taxon>
        <taxon>Craniata</taxon>
        <taxon>Vertebrata</taxon>
        <taxon>Euteleostomi</taxon>
        <taxon>Actinopterygii</taxon>
        <taxon>Neopterygii</taxon>
        <taxon>Teleostei</taxon>
        <taxon>Neoteleostei</taxon>
        <taxon>Acanthomorphata</taxon>
        <taxon>Ovalentaria</taxon>
        <taxon>Blenniimorphae</taxon>
        <taxon>Blenniiformes</taxon>
        <taxon>Blennioidei</taxon>
        <taxon>Blenniidae</taxon>
        <taxon>Salariinae</taxon>
        <taxon>Salarias</taxon>
    </lineage>
</organism>
<feature type="coiled-coil region" evidence="7">
    <location>
        <begin position="206"/>
        <end position="240"/>
    </location>
</feature>
<dbReference type="PANTHER" id="PTHR25465">
    <property type="entry name" value="B-BOX DOMAIN CONTAINING"/>
    <property type="match status" value="1"/>
</dbReference>
<evidence type="ECO:0000256" key="2">
    <source>
        <dbReference type="ARBA" id="ARBA00022723"/>
    </source>
</evidence>
<accession>A0A672JRY0</accession>
<dbReference type="Pfam" id="PF00622">
    <property type="entry name" value="SPRY"/>
    <property type="match status" value="1"/>
</dbReference>
<evidence type="ECO:0000259" key="8">
    <source>
        <dbReference type="PROSITE" id="PS50089"/>
    </source>
</evidence>
<evidence type="ECO:0000256" key="7">
    <source>
        <dbReference type="SAM" id="Coils"/>
    </source>
</evidence>
<evidence type="ECO:0000256" key="4">
    <source>
        <dbReference type="ARBA" id="ARBA00022833"/>
    </source>
</evidence>
<dbReference type="PROSITE" id="PS50119">
    <property type="entry name" value="ZF_BBOX"/>
    <property type="match status" value="1"/>
</dbReference>
<dbReference type="Gene3D" id="2.60.120.920">
    <property type="match status" value="1"/>
</dbReference>
<keyword evidence="7" id="KW-0175">Coiled coil</keyword>
<dbReference type="SUPFAM" id="SSF49899">
    <property type="entry name" value="Concanavalin A-like lectins/glucanases"/>
    <property type="match status" value="1"/>
</dbReference>
<evidence type="ECO:0000256" key="6">
    <source>
        <dbReference type="PROSITE-ProRule" id="PRU00024"/>
    </source>
</evidence>
<keyword evidence="5" id="KW-0391">Immunity</keyword>
<dbReference type="Pfam" id="PF00643">
    <property type="entry name" value="zf-B_box"/>
    <property type="match status" value="1"/>
</dbReference>
<dbReference type="InterPro" id="IPR017907">
    <property type="entry name" value="Znf_RING_CS"/>
</dbReference>
<feature type="domain" description="RING-type" evidence="8">
    <location>
        <begin position="14"/>
        <end position="63"/>
    </location>
</feature>
<dbReference type="Pfam" id="PF25600">
    <property type="entry name" value="TRIM_CC"/>
    <property type="match status" value="1"/>
</dbReference>
<proteinExistence type="predicted"/>
<dbReference type="InterPro" id="IPR043136">
    <property type="entry name" value="B30.2/SPRY_sf"/>
</dbReference>
<protein>
    <submittedName>
        <fullName evidence="11">Uncharacterized protein</fullName>
    </submittedName>
</protein>
<dbReference type="Pfam" id="PF13445">
    <property type="entry name" value="zf-RING_UBOX"/>
    <property type="match status" value="1"/>
</dbReference>
<dbReference type="Proteomes" id="UP000472267">
    <property type="component" value="Chromosome 17"/>
</dbReference>
<dbReference type="InParanoid" id="A0A672JRY0"/>
<keyword evidence="3 6" id="KW-0863">Zinc-finger</keyword>
<dbReference type="PROSITE" id="PS00518">
    <property type="entry name" value="ZF_RING_1"/>
    <property type="match status" value="1"/>
</dbReference>
<dbReference type="InterPro" id="IPR003879">
    <property type="entry name" value="Butyrophylin_SPRY"/>
</dbReference>
<dbReference type="SMART" id="SM00336">
    <property type="entry name" value="BBOX"/>
    <property type="match status" value="1"/>
</dbReference>
<dbReference type="OMA" id="VEHFNRM"/>
<dbReference type="CDD" id="cd14686">
    <property type="entry name" value="bZIP"/>
    <property type="match status" value="1"/>
</dbReference>
<dbReference type="PROSITE" id="PS50188">
    <property type="entry name" value="B302_SPRY"/>
    <property type="match status" value="1"/>
</dbReference>
<dbReference type="InterPro" id="IPR051051">
    <property type="entry name" value="E3_ubiq-ligase_TRIM/RNF"/>
</dbReference>
<dbReference type="GO" id="GO:0045087">
    <property type="term" value="P:innate immune response"/>
    <property type="evidence" value="ECO:0007669"/>
    <property type="project" value="UniProtKB-KW"/>
</dbReference>
<dbReference type="SMART" id="SM00184">
    <property type="entry name" value="RING"/>
    <property type="match status" value="1"/>
</dbReference>
<dbReference type="InterPro" id="IPR013320">
    <property type="entry name" value="ConA-like_dom_sf"/>
</dbReference>
<dbReference type="AlphaFoldDB" id="A0A672JRY0"/>
<dbReference type="InterPro" id="IPR000315">
    <property type="entry name" value="Znf_B-box"/>
</dbReference>
<dbReference type="Gene3D" id="3.30.40.10">
    <property type="entry name" value="Zinc/RING finger domain, C3HC4 (zinc finger)"/>
    <property type="match status" value="1"/>
</dbReference>
<reference evidence="11" key="3">
    <citation type="submission" date="2025-09" db="UniProtKB">
        <authorList>
            <consortium name="Ensembl"/>
        </authorList>
    </citation>
    <scope>IDENTIFICATION</scope>
</reference>
<dbReference type="PROSITE" id="PS50089">
    <property type="entry name" value="ZF_RING_2"/>
    <property type="match status" value="1"/>
</dbReference>
<dbReference type="InterPro" id="IPR013083">
    <property type="entry name" value="Znf_RING/FYVE/PHD"/>
</dbReference>
<dbReference type="GO" id="GO:0008270">
    <property type="term" value="F:zinc ion binding"/>
    <property type="evidence" value="ECO:0007669"/>
    <property type="project" value="UniProtKB-KW"/>
</dbReference>
<evidence type="ECO:0000256" key="1">
    <source>
        <dbReference type="ARBA" id="ARBA00022588"/>
    </source>
</evidence>
<evidence type="ECO:0000313" key="12">
    <source>
        <dbReference type="Proteomes" id="UP000472267"/>
    </source>
</evidence>
<dbReference type="InterPro" id="IPR001870">
    <property type="entry name" value="B30.2/SPRY"/>
</dbReference>
<evidence type="ECO:0000259" key="10">
    <source>
        <dbReference type="PROSITE" id="PS50188"/>
    </source>
</evidence>
<evidence type="ECO:0000313" key="11">
    <source>
        <dbReference type="Ensembl" id="ENSSFAP00005055620.1"/>
    </source>
</evidence>
<dbReference type="Ensembl" id="ENSSFAT00005057319.1">
    <property type="protein sequence ID" value="ENSSFAP00005055620.1"/>
    <property type="gene ID" value="ENSSFAG00005026361.1"/>
</dbReference>
<evidence type="ECO:0000259" key="9">
    <source>
        <dbReference type="PROSITE" id="PS50119"/>
    </source>
</evidence>
<feature type="domain" description="B30.2/SPRY" evidence="10">
    <location>
        <begin position="330"/>
        <end position="541"/>
    </location>
</feature>
<dbReference type="InterPro" id="IPR003877">
    <property type="entry name" value="SPRY_dom"/>
</dbReference>
<reference evidence="11" key="1">
    <citation type="submission" date="2019-06" db="EMBL/GenBank/DDBJ databases">
        <authorList>
            <consortium name="Wellcome Sanger Institute Data Sharing"/>
        </authorList>
    </citation>
    <scope>NUCLEOTIDE SEQUENCE [LARGE SCALE GENOMIC DNA]</scope>
</reference>
<dbReference type="InterPro" id="IPR001841">
    <property type="entry name" value="Znf_RING"/>
</dbReference>
<keyword evidence="1" id="KW-0399">Innate immunity</keyword>
<dbReference type="SUPFAM" id="SSF57850">
    <property type="entry name" value="RING/U-box"/>
    <property type="match status" value="1"/>
</dbReference>
<keyword evidence="2" id="KW-0479">Metal-binding</keyword>
<name>A0A672JRY0_SALFA</name>
<dbReference type="CDD" id="cd19769">
    <property type="entry name" value="Bbox2_TRIM16-like"/>
    <property type="match status" value="1"/>
</dbReference>
<gene>
    <name evidence="11" type="primary">LOC115404357</name>
</gene>
<dbReference type="PRINTS" id="PR01407">
    <property type="entry name" value="BUTYPHLNCDUF"/>
</dbReference>
<dbReference type="PANTHER" id="PTHR25465:SF32">
    <property type="entry name" value="BLOODTHIRSTY-RELATED GENE FAMILY, MEMBER 16 ISOFORM X1-RELATED"/>
    <property type="match status" value="1"/>
</dbReference>
<keyword evidence="12" id="KW-1185">Reference proteome</keyword>
<reference evidence="11" key="2">
    <citation type="submission" date="2025-08" db="UniProtKB">
        <authorList>
            <consortium name="Ensembl"/>
        </authorList>
    </citation>
    <scope>IDENTIFICATION</scope>
</reference>
<evidence type="ECO:0000256" key="5">
    <source>
        <dbReference type="ARBA" id="ARBA00022859"/>
    </source>
</evidence>
<evidence type="ECO:0000256" key="3">
    <source>
        <dbReference type="ARBA" id="ARBA00022771"/>
    </source>
</evidence>